<reference evidence="1" key="1">
    <citation type="submission" date="2018-06" db="EMBL/GenBank/DDBJ databases">
        <authorList>
            <person name="Zhirakovskaya E."/>
        </authorList>
    </citation>
    <scope>NUCLEOTIDE SEQUENCE</scope>
</reference>
<dbReference type="AlphaFoldDB" id="A0A3B0RYM9"/>
<accession>A0A3B0RYM9</accession>
<proteinExistence type="predicted"/>
<sequence length="332" mass="36153">LAGVALETMTQASDRTRPADIRVSVEQQGDGALRITYDLKKPRKALLFGALAAGHRARRWEFETPGFKLARLDDGDRITRNDGAKFNSVVLTASPDLIRIQKDYQPITAYGEGGVMVYTGHFWPLTARGGRVNATFSFMPAPGAKAVAFGARADRLTDWRSPMAHPAFVYMGPLQPVETREVMAVVDGAAPQWISDEFYALTPRVFSHLAGALGFSLAVKPNLFLAAPLGREEARLSYSGDALPAQFQITLEGGAWRERSPKALGVFRRSTIHEAVHLWQAAARPGSEEVAGWIHEGAADAIAAETLLALGLWNAADYTADFDRAREECTGE</sequence>
<dbReference type="EMBL" id="UOEH01000226">
    <property type="protein sequence ID" value="VAV97497.1"/>
    <property type="molecule type" value="Genomic_DNA"/>
</dbReference>
<gene>
    <name evidence="1" type="ORF">MNBD_ALPHA05-793</name>
</gene>
<feature type="non-terminal residue" evidence="1">
    <location>
        <position position="1"/>
    </location>
</feature>
<feature type="non-terminal residue" evidence="1">
    <location>
        <position position="332"/>
    </location>
</feature>
<evidence type="ECO:0000313" key="1">
    <source>
        <dbReference type="EMBL" id="VAV97497.1"/>
    </source>
</evidence>
<protein>
    <submittedName>
        <fullName evidence="1">Uncharacterized protein</fullName>
    </submittedName>
</protein>
<organism evidence="1">
    <name type="scientific">hydrothermal vent metagenome</name>
    <dbReference type="NCBI Taxonomy" id="652676"/>
    <lineage>
        <taxon>unclassified sequences</taxon>
        <taxon>metagenomes</taxon>
        <taxon>ecological metagenomes</taxon>
    </lineage>
</organism>
<name>A0A3B0RYM9_9ZZZZ</name>